<name>A0A9D2BN43_9FIRM</name>
<comment type="caution">
    <text evidence="2">The sequence shown here is derived from an EMBL/GenBank/DDBJ whole genome shotgun (WGS) entry which is preliminary data.</text>
</comment>
<dbReference type="Proteomes" id="UP000886724">
    <property type="component" value="Unassembled WGS sequence"/>
</dbReference>
<dbReference type="SUPFAM" id="SSF46955">
    <property type="entry name" value="Putative DNA-binding domain"/>
    <property type="match status" value="1"/>
</dbReference>
<dbReference type="EMBL" id="DXET01000206">
    <property type="protein sequence ID" value="HIX82123.1"/>
    <property type="molecule type" value="Genomic_DNA"/>
</dbReference>
<sequence>MNDLQMLTQEEVAELLHAHVTTVSMLREVGILPAIKTGRNYMFSQQTIRDFQVNYSGYDVSNRVKALESLSNIDENMASGGNS</sequence>
<reference evidence="2" key="1">
    <citation type="journal article" date="2021" name="PeerJ">
        <title>Extensive microbial diversity within the chicken gut microbiome revealed by metagenomics and culture.</title>
        <authorList>
            <person name="Gilroy R."/>
            <person name="Ravi A."/>
            <person name="Getino M."/>
            <person name="Pursley I."/>
            <person name="Horton D.L."/>
            <person name="Alikhan N.F."/>
            <person name="Baker D."/>
            <person name="Gharbi K."/>
            <person name="Hall N."/>
            <person name="Watson M."/>
            <person name="Adriaenssens E.M."/>
            <person name="Foster-Nyarko E."/>
            <person name="Jarju S."/>
            <person name="Secka A."/>
            <person name="Antonio M."/>
            <person name="Oren A."/>
            <person name="Chaudhuri R.R."/>
            <person name="La Ragione R."/>
            <person name="Hildebrand F."/>
            <person name="Pallen M.J."/>
        </authorList>
    </citation>
    <scope>NUCLEOTIDE SEQUENCE</scope>
    <source>
        <strain evidence="2">ChiGjej1B1-14440</strain>
    </source>
</reference>
<dbReference type="InterPro" id="IPR009061">
    <property type="entry name" value="DNA-bd_dom_put_sf"/>
</dbReference>
<proteinExistence type="predicted"/>
<dbReference type="Pfam" id="PF12728">
    <property type="entry name" value="HTH_17"/>
    <property type="match status" value="1"/>
</dbReference>
<evidence type="ECO:0000313" key="2">
    <source>
        <dbReference type="EMBL" id="HIX82123.1"/>
    </source>
</evidence>
<reference evidence="2" key="2">
    <citation type="submission" date="2021-04" db="EMBL/GenBank/DDBJ databases">
        <authorList>
            <person name="Gilroy R."/>
        </authorList>
    </citation>
    <scope>NUCLEOTIDE SEQUENCE</scope>
    <source>
        <strain evidence="2">ChiGjej1B1-14440</strain>
    </source>
</reference>
<gene>
    <name evidence="2" type="ORF">H9980_09180</name>
</gene>
<organism evidence="2 3">
    <name type="scientific">Candidatus Erysipelatoclostridium merdavium</name>
    <dbReference type="NCBI Taxonomy" id="2838566"/>
    <lineage>
        <taxon>Bacteria</taxon>
        <taxon>Bacillati</taxon>
        <taxon>Bacillota</taxon>
        <taxon>Erysipelotrichia</taxon>
        <taxon>Erysipelotrichales</taxon>
        <taxon>Erysipelotrichales incertae sedis</taxon>
    </lineage>
</organism>
<dbReference type="InterPro" id="IPR041657">
    <property type="entry name" value="HTH_17"/>
</dbReference>
<evidence type="ECO:0000313" key="3">
    <source>
        <dbReference type="Proteomes" id="UP000886724"/>
    </source>
</evidence>
<feature type="domain" description="Helix-turn-helix" evidence="1">
    <location>
        <begin position="6"/>
        <end position="51"/>
    </location>
</feature>
<protein>
    <submittedName>
        <fullName evidence="2">Helix-turn-helix domain-containing protein</fullName>
    </submittedName>
</protein>
<evidence type="ECO:0000259" key="1">
    <source>
        <dbReference type="Pfam" id="PF12728"/>
    </source>
</evidence>
<dbReference type="AlphaFoldDB" id="A0A9D2BN43"/>
<accession>A0A9D2BN43</accession>